<evidence type="ECO:0000256" key="8">
    <source>
        <dbReference type="ARBA" id="ARBA00040626"/>
    </source>
</evidence>
<dbReference type="Gene3D" id="3.30.2350.10">
    <property type="entry name" value="Pseudouridine synthase"/>
    <property type="match status" value="1"/>
</dbReference>
<evidence type="ECO:0000256" key="2">
    <source>
        <dbReference type="ARBA" id="ARBA00010876"/>
    </source>
</evidence>
<protein>
    <recommendedName>
        <fullName evidence="8">21S rRNA pseudouridine(2819) synthase</fullName>
        <ecNumber evidence="7">5.4.99.43</ecNumber>
    </recommendedName>
    <alternativeName>
        <fullName evidence="10">Pseudouridine synthase 5</fullName>
    </alternativeName>
    <alternativeName>
        <fullName evidence="9">Pseudouridylate synthase PUS5</fullName>
    </alternativeName>
    <alternativeName>
        <fullName evidence="11">Uracil hydrolyase PUS5</fullName>
    </alternativeName>
</protein>
<organism evidence="13 14">
    <name type="scientific">Wickerhamomyces anomalus (strain ATCC 58044 / CBS 1984 / NCYC 433 / NRRL Y-366-8)</name>
    <name type="common">Yeast</name>
    <name type="synonym">Hansenula anomala</name>
    <dbReference type="NCBI Taxonomy" id="683960"/>
    <lineage>
        <taxon>Eukaryota</taxon>
        <taxon>Fungi</taxon>
        <taxon>Dikarya</taxon>
        <taxon>Ascomycota</taxon>
        <taxon>Saccharomycotina</taxon>
        <taxon>Saccharomycetes</taxon>
        <taxon>Phaffomycetales</taxon>
        <taxon>Wickerhamomycetaceae</taxon>
        <taxon>Wickerhamomyces</taxon>
    </lineage>
</organism>
<proteinExistence type="inferred from homology"/>
<comment type="subcellular location">
    <subcellularLocation>
        <location evidence="1">Mitochondrion</location>
    </subcellularLocation>
</comment>
<dbReference type="PROSITE" id="PS01129">
    <property type="entry name" value="PSI_RLU"/>
    <property type="match status" value="1"/>
</dbReference>
<dbReference type="Proteomes" id="UP000094112">
    <property type="component" value="Unassembled WGS sequence"/>
</dbReference>
<dbReference type="SUPFAM" id="SSF55120">
    <property type="entry name" value="Pseudouridine synthase"/>
    <property type="match status" value="1"/>
</dbReference>
<evidence type="ECO:0000256" key="5">
    <source>
        <dbReference type="ARBA" id="ARBA00036927"/>
    </source>
</evidence>
<dbReference type="RefSeq" id="XP_019036385.1">
    <property type="nucleotide sequence ID" value="XM_019182394.1"/>
</dbReference>
<sequence length="238" mass="27207">MSVKSILPVLFENSHYIVVNKPAGIHSQHSKASLKARAQDEVVPLLIDQYPDLKPVHRLDLRVTGGLLIARGRHDARMFSNNLRSGGDKGYKFKRRYIGITRAISEFKPIENVDDPYGPFSTTKFIRPESGIREDLQLIIMQLETGKKHQIRKHLSEVLSLPIVNDKKYGSSIIRGNDQQLGLHSSFIYTRVGNQLNKHFIPIQQGADDLWKGFVNEDGYFNEDINDILENFDERLIE</sequence>
<dbReference type="GO" id="GO:0160143">
    <property type="term" value="F:21S rRNA pseudouridine(2819) synthase activity"/>
    <property type="evidence" value="ECO:0007669"/>
    <property type="project" value="UniProtKB-EC"/>
</dbReference>
<dbReference type="InterPro" id="IPR020103">
    <property type="entry name" value="PsdUridine_synth_cat_dom_sf"/>
</dbReference>
<evidence type="ECO:0000313" key="14">
    <source>
        <dbReference type="Proteomes" id="UP000094112"/>
    </source>
</evidence>
<evidence type="ECO:0000313" key="13">
    <source>
        <dbReference type="EMBL" id="ODQ57178.1"/>
    </source>
</evidence>
<evidence type="ECO:0000256" key="11">
    <source>
        <dbReference type="ARBA" id="ARBA00042700"/>
    </source>
</evidence>
<reference evidence="13 14" key="1">
    <citation type="journal article" date="2016" name="Proc. Natl. Acad. Sci. U.S.A.">
        <title>Comparative genomics of biotechnologically important yeasts.</title>
        <authorList>
            <person name="Riley R."/>
            <person name="Haridas S."/>
            <person name="Wolfe K.H."/>
            <person name="Lopes M.R."/>
            <person name="Hittinger C.T."/>
            <person name="Goeker M."/>
            <person name="Salamov A.A."/>
            <person name="Wisecaver J.H."/>
            <person name="Long T.M."/>
            <person name="Calvey C.H."/>
            <person name="Aerts A.L."/>
            <person name="Barry K.W."/>
            <person name="Choi C."/>
            <person name="Clum A."/>
            <person name="Coughlan A.Y."/>
            <person name="Deshpande S."/>
            <person name="Douglass A.P."/>
            <person name="Hanson S.J."/>
            <person name="Klenk H.-P."/>
            <person name="LaButti K.M."/>
            <person name="Lapidus A."/>
            <person name="Lindquist E.A."/>
            <person name="Lipzen A.M."/>
            <person name="Meier-Kolthoff J.P."/>
            <person name="Ohm R.A."/>
            <person name="Otillar R.P."/>
            <person name="Pangilinan J.L."/>
            <person name="Peng Y."/>
            <person name="Rokas A."/>
            <person name="Rosa C.A."/>
            <person name="Scheuner C."/>
            <person name="Sibirny A.A."/>
            <person name="Slot J.C."/>
            <person name="Stielow J.B."/>
            <person name="Sun H."/>
            <person name="Kurtzman C.P."/>
            <person name="Blackwell M."/>
            <person name="Grigoriev I.V."/>
            <person name="Jeffries T.W."/>
        </authorList>
    </citation>
    <scope>NUCLEOTIDE SEQUENCE [LARGE SCALE GENOMIC DNA]</scope>
    <source>
        <strain evidence="14">ATCC 58044 / CBS 1984 / NCYC 433 / NRRL Y-366-8</strain>
    </source>
</reference>
<comment type="function">
    <text evidence="6">Pseudouridylate synthase responsible for the pseudouridine-2819 formation in mitochondrial 21S rRNA. May modulate the efficiency or the fidelity of the mitochondrial translation machinery.</text>
</comment>
<dbReference type="PANTHER" id="PTHR21600">
    <property type="entry name" value="MITOCHONDRIAL RNA PSEUDOURIDINE SYNTHASE"/>
    <property type="match status" value="1"/>
</dbReference>
<keyword evidence="4" id="KW-0413">Isomerase</keyword>
<dbReference type="GO" id="GO:0003723">
    <property type="term" value="F:RNA binding"/>
    <property type="evidence" value="ECO:0007669"/>
    <property type="project" value="InterPro"/>
</dbReference>
<evidence type="ECO:0000256" key="9">
    <source>
        <dbReference type="ARBA" id="ARBA00041561"/>
    </source>
</evidence>
<evidence type="ECO:0000256" key="1">
    <source>
        <dbReference type="ARBA" id="ARBA00004173"/>
    </source>
</evidence>
<dbReference type="GO" id="GO:0000455">
    <property type="term" value="P:enzyme-directed rRNA pseudouridine synthesis"/>
    <property type="evidence" value="ECO:0007669"/>
    <property type="project" value="EnsemblFungi"/>
</dbReference>
<keyword evidence="14" id="KW-1185">Reference proteome</keyword>
<dbReference type="EC" id="5.4.99.43" evidence="7"/>
<dbReference type="PANTHER" id="PTHR21600:SF81">
    <property type="entry name" value="21S RRNA PSEUDOURIDINE(2819) SYNTHASE"/>
    <property type="match status" value="1"/>
</dbReference>
<evidence type="ECO:0000259" key="12">
    <source>
        <dbReference type="Pfam" id="PF00849"/>
    </source>
</evidence>
<evidence type="ECO:0000256" key="4">
    <source>
        <dbReference type="ARBA" id="ARBA00023235"/>
    </source>
</evidence>
<comment type="similarity">
    <text evidence="2">Belongs to the pseudouridine synthase RluA family.</text>
</comment>
<dbReference type="InterPro" id="IPR050188">
    <property type="entry name" value="RluA_PseudoU_synthase"/>
</dbReference>
<evidence type="ECO:0000256" key="6">
    <source>
        <dbReference type="ARBA" id="ARBA00037513"/>
    </source>
</evidence>
<feature type="domain" description="Pseudouridine synthase RsuA/RluA-like" evidence="12">
    <location>
        <begin position="15"/>
        <end position="156"/>
    </location>
</feature>
<dbReference type="EMBL" id="KV454214">
    <property type="protein sequence ID" value="ODQ57178.1"/>
    <property type="molecule type" value="Genomic_DNA"/>
</dbReference>
<evidence type="ECO:0000256" key="7">
    <source>
        <dbReference type="ARBA" id="ARBA00038947"/>
    </source>
</evidence>
<dbReference type="AlphaFoldDB" id="A0A1E3NVL0"/>
<accession>A0A1E3NVL0</accession>
<dbReference type="CDD" id="cd02869">
    <property type="entry name" value="PseudoU_synth_RluA_like"/>
    <property type="match status" value="1"/>
</dbReference>
<name>A0A1E3NVL0_WICAA</name>
<dbReference type="GO" id="GO:0005739">
    <property type="term" value="C:mitochondrion"/>
    <property type="evidence" value="ECO:0007669"/>
    <property type="project" value="UniProtKB-SubCell"/>
</dbReference>
<evidence type="ECO:0000256" key="3">
    <source>
        <dbReference type="ARBA" id="ARBA00023128"/>
    </source>
</evidence>
<dbReference type="STRING" id="683960.A0A1E3NVL0"/>
<dbReference type="InterPro" id="IPR006224">
    <property type="entry name" value="PsdUridine_synth_RluA-like_CS"/>
</dbReference>
<dbReference type="Pfam" id="PF00849">
    <property type="entry name" value="PseudoU_synth_2"/>
    <property type="match status" value="1"/>
</dbReference>
<dbReference type="InterPro" id="IPR006145">
    <property type="entry name" value="PsdUridine_synth_RsuA/RluA"/>
</dbReference>
<keyword evidence="3" id="KW-0496">Mitochondrion</keyword>
<comment type="catalytic activity">
    <reaction evidence="5">
        <text>uridine(2819) in 21S rRNA = pseudouridine(2819) in 21S rRNA</text>
        <dbReference type="Rhea" id="RHEA:42556"/>
        <dbReference type="Rhea" id="RHEA-COMP:10113"/>
        <dbReference type="Rhea" id="RHEA-COMP:10114"/>
        <dbReference type="ChEBI" id="CHEBI:65314"/>
        <dbReference type="ChEBI" id="CHEBI:65315"/>
        <dbReference type="EC" id="5.4.99.43"/>
    </reaction>
</comment>
<evidence type="ECO:0000256" key="10">
    <source>
        <dbReference type="ARBA" id="ARBA00041978"/>
    </source>
</evidence>
<dbReference type="GeneID" id="30199640"/>
<dbReference type="OrthoDB" id="428658at2759"/>
<gene>
    <name evidence="13" type="ORF">WICANDRAFT_36064</name>
</gene>
<dbReference type="GO" id="GO:0004730">
    <property type="term" value="F:pseudouridylate synthase activity"/>
    <property type="evidence" value="ECO:0007669"/>
    <property type="project" value="EnsemblFungi"/>
</dbReference>